<dbReference type="EMBL" id="CP063362">
    <property type="protein sequence ID" value="QRG07884.1"/>
    <property type="molecule type" value="Genomic_DNA"/>
</dbReference>
<keyword evidence="2" id="KW-0805">Transcription regulation</keyword>
<keyword evidence="7" id="KW-1185">Reference proteome</keyword>
<dbReference type="PANTHER" id="PTHR30537">
    <property type="entry name" value="HTH-TYPE TRANSCRIPTIONAL REGULATOR"/>
    <property type="match status" value="1"/>
</dbReference>
<evidence type="ECO:0000313" key="6">
    <source>
        <dbReference type="EMBL" id="QRG07884.1"/>
    </source>
</evidence>
<proteinExistence type="inferred from homology"/>
<protein>
    <submittedName>
        <fullName evidence="6">LysR family transcriptional regulator</fullName>
    </submittedName>
</protein>
<dbReference type="GO" id="GO:0006351">
    <property type="term" value="P:DNA-templated transcription"/>
    <property type="evidence" value="ECO:0007669"/>
    <property type="project" value="TreeGrafter"/>
</dbReference>
<dbReference type="SUPFAM" id="SSF46785">
    <property type="entry name" value="Winged helix' DNA-binding domain"/>
    <property type="match status" value="1"/>
</dbReference>
<dbReference type="InterPro" id="IPR036388">
    <property type="entry name" value="WH-like_DNA-bd_sf"/>
</dbReference>
<dbReference type="Pfam" id="PF03466">
    <property type="entry name" value="LysR_substrate"/>
    <property type="match status" value="1"/>
</dbReference>
<dbReference type="InterPro" id="IPR000847">
    <property type="entry name" value="LysR_HTH_N"/>
</dbReference>
<evidence type="ECO:0000256" key="3">
    <source>
        <dbReference type="ARBA" id="ARBA00023125"/>
    </source>
</evidence>
<dbReference type="InterPro" id="IPR005119">
    <property type="entry name" value="LysR_subst-bd"/>
</dbReference>
<dbReference type="GO" id="GO:0043565">
    <property type="term" value="F:sequence-specific DNA binding"/>
    <property type="evidence" value="ECO:0007669"/>
    <property type="project" value="TreeGrafter"/>
</dbReference>
<keyword evidence="4" id="KW-0804">Transcription</keyword>
<gene>
    <name evidence="6" type="ORF">EZH22_05795</name>
</gene>
<dbReference type="Proteomes" id="UP000596427">
    <property type="component" value="Chromosome"/>
</dbReference>
<evidence type="ECO:0000256" key="1">
    <source>
        <dbReference type="ARBA" id="ARBA00009437"/>
    </source>
</evidence>
<comment type="similarity">
    <text evidence="1">Belongs to the LysR transcriptional regulatory family.</text>
</comment>
<evidence type="ECO:0000313" key="7">
    <source>
        <dbReference type="Proteomes" id="UP000596427"/>
    </source>
</evidence>
<dbReference type="Gene3D" id="1.10.10.10">
    <property type="entry name" value="Winged helix-like DNA-binding domain superfamily/Winged helix DNA-binding domain"/>
    <property type="match status" value="1"/>
</dbReference>
<reference evidence="6 7" key="1">
    <citation type="submission" date="2020-10" db="EMBL/GenBank/DDBJ databases">
        <title>Degradation of 1,4-Dioxane by Xanthobacter sp. YN2, via a Novel Group-2 Soluble Di-Iron Monooxygenase.</title>
        <authorList>
            <person name="Ma F."/>
            <person name="Wang Y."/>
            <person name="Yang J."/>
            <person name="Guo H."/>
            <person name="Su D."/>
            <person name="Yu L."/>
        </authorList>
    </citation>
    <scope>NUCLEOTIDE SEQUENCE [LARGE SCALE GENOMIC DNA]</scope>
    <source>
        <strain evidence="6 7">YN2</strain>
    </source>
</reference>
<organism evidence="6 7">
    <name type="scientific">Xanthobacter dioxanivorans</name>
    <dbReference type="NCBI Taxonomy" id="2528964"/>
    <lineage>
        <taxon>Bacteria</taxon>
        <taxon>Pseudomonadati</taxon>
        <taxon>Pseudomonadota</taxon>
        <taxon>Alphaproteobacteria</taxon>
        <taxon>Hyphomicrobiales</taxon>
        <taxon>Xanthobacteraceae</taxon>
        <taxon>Xanthobacter</taxon>
    </lineage>
</organism>
<feature type="domain" description="HTH lysR-type" evidence="5">
    <location>
        <begin position="1"/>
        <end position="58"/>
    </location>
</feature>
<sequence length="295" mass="33023">MEWDDLRYFLELARSRTLTEAARRLDVKHTTVSRRIQRLELVVGSPLFNRTSSGHVLTPRGQSLLAEAQVIEEHFLGIDEEFSDPSDEISGVVRIGCSEGYGVRVLPPHLRKLQGMHPNLRIDLIVQPRPIQLARNEADIVITIDRPGRGPYLLTKLVDYTLRLYASPSYLAERPPIASLEDLQHNRFVSYIEESGPAKGLPAILDLVQSSCSTLRSTSIFAQLAAIAGGAGIGILPSYLANGRDDLLPVLGKTVVFKRTYWMFMPAELKRIARVPVVWRFLKNAAKERAAQFLT</sequence>
<dbReference type="AlphaFoldDB" id="A0A974SK51"/>
<dbReference type="Pfam" id="PF00126">
    <property type="entry name" value="HTH_1"/>
    <property type="match status" value="1"/>
</dbReference>
<dbReference type="PROSITE" id="PS50931">
    <property type="entry name" value="HTH_LYSR"/>
    <property type="match status" value="1"/>
</dbReference>
<name>A0A974SK51_9HYPH</name>
<accession>A0A974SK51</accession>
<evidence type="ECO:0000256" key="2">
    <source>
        <dbReference type="ARBA" id="ARBA00023015"/>
    </source>
</evidence>
<evidence type="ECO:0000259" key="5">
    <source>
        <dbReference type="PROSITE" id="PS50931"/>
    </source>
</evidence>
<dbReference type="SUPFAM" id="SSF53850">
    <property type="entry name" value="Periplasmic binding protein-like II"/>
    <property type="match status" value="1"/>
</dbReference>
<evidence type="ECO:0000256" key="4">
    <source>
        <dbReference type="ARBA" id="ARBA00023163"/>
    </source>
</evidence>
<dbReference type="GO" id="GO:0003700">
    <property type="term" value="F:DNA-binding transcription factor activity"/>
    <property type="evidence" value="ECO:0007669"/>
    <property type="project" value="InterPro"/>
</dbReference>
<dbReference type="KEGG" id="xdi:EZH22_05795"/>
<dbReference type="InterPro" id="IPR036390">
    <property type="entry name" value="WH_DNA-bd_sf"/>
</dbReference>
<keyword evidence="3" id="KW-0238">DNA-binding</keyword>
<dbReference type="Gene3D" id="3.40.190.290">
    <property type="match status" value="1"/>
</dbReference>
<dbReference type="RefSeq" id="WP_203194797.1">
    <property type="nucleotide sequence ID" value="NZ_CP063362.1"/>
</dbReference>
<dbReference type="InterPro" id="IPR058163">
    <property type="entry name" value="LysR-type_TF_proteobact-type"/>
</dbReference>
<dbReference type="PANTHER" id="PTHR30537:SF3">
    <property type="entry name" value="TRANSCRIPTIONAL REGULATORY PROTEIN"/>
    <property type="match status" value="1"/>
</dbReference>